<proteinExistence type="predicted"/>
<reference evidence="2 3" key="1">
    <citation type="submission" date="2024-02" db="EMBL/GenBank/DDBJ databases">
        <title>A draft genome for the cacao thread blight pathogen Marasmius crinis-equi.</title>
        <authorList>
            <person name="Cohen S.P."/>
            <person name="Baruah I.K."/>
            <person name="Amoako-Attah I."/>
            <person name="Bukari Y."/>
            <person name="Meinhardt L.W."/>
            <person name="Bailey B.A."/>
        </authorList>
    </citation>
    <scope>NUCLEOTIDE SEQUENCE [LARGE SCALE GENOMIC DNA]</scope>
    <source>
        <strain evidence="2 3">GH-76</strain>
    </source>
</reference>
<feature type="compositionally biased region" description="Pro residues" evidence="1">
    <location>
        <begin position="77"/>
        <end position="87"/>
    </location>
</feature>
<evidence type="ECO:0000313" key="3">
    <source>
        <dbReference type="Proteomes" id="UP001465976"/>
    </source>
</evidence>
<evidence type="ECO:0000256" key="1">
    <source>
        <dbReference type="SAM" id="MobiDB-lite"/>
    </source>
</evidence>
<feature type="compositionally biased region" description="Basic residues" evidence="1">
    <location>
        <begin position="130"/>
        <end position="147"/>
    </location>
</feature>
<keyword evidence="3" id="KW-1185">Reference proteome</keyword>
<name>A0ABR3FDG2_9AGAR</name>
<sequence length="532" mass="58966">MPYFLRSRASLKGSIAAARTPITPLSAPFDFAARAAVFELRAVERHAKHPTASELFDGDELTDLSDLSDSEPEEEPTPPLPQSPRPKPFLVSDPRGKRKRPLSPTEPENAPPTETAPSIETASPTDAHQPPRRLSSRHRKRAKTRKARKDDKANAPKNPSPRTIDEALRPAQAVQVPLKAAELDAAYGGHTGKLGKATIGDLKEREKEYDVDELVEKKDFFHFKWDGVTPTPIIDDTGGCMGSLAGRPTRGDYPKAMDRCHRSLMAAGEEARLVGIVNNKKRGGFPAITKGVTMGMGSRQPVLLKPDNQHPGVDIILQRLLDSPDFKRLSSYHNSSFNLWGPELFDKYTWTVGKMHQHPETSHLPLPFKDSVFTACAFNFGGQVRTYKHRDHLNWAFGWCAITALGNFDPTKSARLVLWELKLVIDFPPGSTVLIPSAVITHSNTRIAEGQYAFLQTRNSLAYRVLTGDERTSFTQYSAGAIFRWAENSCMTEGELKAANPKVWAERQAAKAGAVAERARLYTKLADILDFE</sequence>
<comment type="caution">
    <text evidence="2">The sequence shown here is derived from an EMBL/GenBank/DDBJ whole genome shotgun (WGS) entry which is preliminary data.</text>
</comment>
<feature type="compositionally biased region" description="Low complexity" evidence="1">
    <location>
        <begin position="105"/>
        <end position="117"/>
    </location>
</feature>
<organism evidence="2 3">
    <name type="scientific">Marasmius crinis-equi</name>
    <dbReference type="NCBI Taxonomy" id="585013"/>
    <lineage>
        <taxon>Eukaryota</taxon>
        <taxon>Fungi</taxon>
        <taxon>Dikarya</taxon>
        <taxon>Basidiomycota</taxon>
        <taxon>Agaricomycotina</taxon>
        <taxon>Agaricomycetes</taxon>
        <taxon>Agaricomycetidae</taxon>
        <taxon>Agaricales</taxon>
        <taxon>Marasmiineae</taxon>
        <taxon>Marasmiaceae</taxon>
        <taxon>Marasmius</taxon>
    </lineage>
</organism>
<feature type="region of interest" description="Disordered" evidence="1">
    <location>
        <begin position="48"/>
        <end position="166"/>
    </location>
</feature>
<dbReference type="EMBL" id="JBAHYK010000517">
    <property type="protein sequence ID" value="KAL0573314.1"/>
    <property type="molecule type" value="Genomic_DNA"/>
</dbReference>
<accession>A0ABR3FDG2</accession>
<dbReference type="Gene3D" id="3.60.130.30">
    <property type="match status" value="1"/>
</dbReference>
<feature type="compositionally biased region" description="Acidic residues" evidence="1">
    <location>
        <begin position="56"/>
        <end position="76"/>
    </location>
</feature>
<gene>
    <name evidence="2" type="ORF">V5O48_008635</name>
</gene>
<protein>
    <submittedName>
        <fullName evidence="2">Uncharacterized protein</fullName>
    </submittedName>
</protein>
<dbReference type="Proteomes" id="UP001465976">
    <property type="component" value="Unassembled WGS sequence"/>
</dbReference>
<evidence type="ECO:0000313" key="2">
    <source>
        <dbReference type="EMBL" id="KAL0573314.1"/>
    </source>
</evidence>